<dbReference type="GO" id="GO:0005737">
    <property type="term" value="C:cytoplasm"/>
    <property type="evidence" value="ECO:0007669"/>
    <property type="project" value="UniProtKB-SubCell"/>
</dbReference>
<evidence type="ECO:0000313" key="6">
    <source>
        <dbReference type="Proteomes" id="UP000185639"/>
    </source>
</evidence>
<comment type="catalytic activity">
    <reaction evidence="3">
        <text>thiosulfate + [thioredoxin]-dithiol = [thioredoxin]-disulfide + hydrogen sulfide + sulfite + 2 H(+)</text>
        <dbReference type="Rhea" id="RHEA:83859"/>
        <dbReference type="Rhea" id="RHEA-COMP:10698"/>
        <dbReference type="Rhea" id="RHEA-COMP:10700"/>
        <dbReference type="ChEBI" id="CHEBI:15378"/>
        <dbReference type="ChEBI" id="CHEBI:17359"/>
        <dbReference type="ChEBI" id="CHEBI:29919"/>
        <dbReference type="ChEBI" id="CHEBI:29950"/>
        <dbReference type="ChEBI" id="CHEBI:33542"/>
        <dbReference type="ChEBI" id="CHEBI:50058"/>
    </reaction>
</comment>
<evidence type="ECO:0000256" key="1">
    <source>
        <dbReference type="ARBA" id="ARBA00022490"/>
    </source>
</evidence>
<dbReference type="PANTHER" id="PTHR43031:SF6">
    <property type="entry name" value="THIOSULFATE SULFURTRANSFERASE GLPE"/>
    <property type="match status" value="1"/>
</dbReference>
<feature type="active site" description="Cysteine persulfide intermediate" evidence="3">
    <location>
        <position position="64"/>
    </location>
</feature>
<evidence type="ECO:0000256" key="3">
    <source>
        <dbReference type="HAMAP-Rule" id="MF_01009"/>
    </source>
</evidence>
<dbReference type="EMBL" id="FTOH01000005">
    <property type="protein sequence ID" value="SIS84936.1"/>
    <property type="molecule type" value="Genomic_DNA"/>
</dbReference>
<dbReference type="InterPro" id="IPR001763">
    <property type="entry name" value="Rhodanese-like_dom"/>
</dbReference>
<proteinExistence type="inferred from homology"/>
<comment type="catalytic activity">
    <reaction evidence="3">
        <text>thiosulfate + hydrogen cyanide = thiocyanate + sulfite + 2 H(+)</text>
        <dbReference type="Rhea" id="RHEA:16881"/>
        <dbReference type="ChEBI" id="CHEBI:15378"/>
        <dbReference type="ChEBI" id="CHEBI:17359"/>
        <dbReference type="ChEBI" id="CHEBI:18022"/>
        <dbReference type="ChEBI" id="CHEBI:18407"/>
        <dbReference type="ChEBI" id="CHEBI:33542"/>
        <dbReference type="EC" id="2.8.1.1"/>
    </reaction>
</comment>
<comment type="subcellular location">
    <subcellularLocation>
        <location evidence="3">Cytoplasm</location>
    </subcellularLocation>
</comment>
<dbReference type="InterPro" id="IPR036873">
    <property type="entry name" value="Rhodanese-like_dom_sf"/>
</dbReference>
<dbReference type="HAMAP" id="MF_01009">
    <property type="entry name" value="Thiosulf_sulfurtr"/>
    <property type="match status" value="1"/>
</dbReference>
<dbReference type="NCBIfam" id="NF001195">
    <property type="entry name" value="PRK00162.1"/>
    <property type="match status" value="1"/>
</dbReference>
<keyword evidence="1 3" id="KW-0963">Cytoplasm</keyword>
<dbReference type="OrthoDB" id="9811849at2"/>
<accession>A0A1N7MFM7</accession>
<dbReference type="GO" id="GO:0103041">
    <property type="term" value="F:thiosulfate-thioredoxin sulfurtransferase activity"/>
    <property type="evidence" value="ECO:0007669"/>
    <property type="project" value="RHEA"/>
</dbReference>
<gene>
    <name evidence="3" type="primary">glpE</name>
    <name evidence="5" type="ORF">SAMN05421686_105156</name>
</gene>
<sequence>MTFERINIAEAKSLLDEADVRIADIRDAQSFNDNHIKGSVNVDNDNLPEFMQNTPKDAPLIVCCYHGNSSQGAAQFFAAQGYSRVFSLDGGFEMWKLAVPELCAR</sequence>
<dbReference type="CDD" id="cd01444">
    <property type="entry name" value="GlpE_ST"/>
    <property type="match status" value="1"/>
</dbReference>
<dbReference type="RefSeq" id="WP_076515480.1">
    <property type="nucleotide sequence ID" value="NZ_FTOH01000005.1"/>
</dbReference>
<dbReference type="PROSITE" id="PS50206">
    <property type="entry name" value="RHODANESE_3"/>
    <property type="match status" value="1"/>
</dbReference>
<evidence type="ECO:0000256" key="2">
    <source>
        <dbReference type="ARBA" id="ARBA00022679"/>
    </source>
</evidence>
<keyword evidence="2 3" id="KW-0808">Transferase</keyword>
<evidence type="ECO:0000313" key="5">
    <source>
        <dbReference type="EMBL" id="SIS84936.1"/>
    </source>
</evidence>
<dbReference type="STRING" id="484498.SAMN05421686_105156"/>
<protein>
    <recommendedName>
        <fullName evidence="3">Thiosulfate sulfurtransferase GlpE</fullName>
        <ecNumber evidence="3">2.8.1.1</ecNumber>
    </recommendedName>
</protein>
<reference evidence="6" key="1">
    <citation type="submission" date="2017-01" db="EMBL/GenBank/DDBJ databases">
        <authorList>
            <person name="Varghese N."/>
            <person name="Submissions S."/>
        </authorList>
    </citation>
    <scope>NUCLEOTIDE SEQUENCE [LARGE SCALE GENOMIC DNA]</scope>
    <source>
        <strain evidence="6">DSM 24913</strain>
    </source>
</reference>
<dbReference type="InterPro" id="IPR023695">
    <property type="entry name" value="Thiosulf_sulfurTrfase"/>
</dbReference>
<dbReference type="GO" id="GO:0004792">
    <property type="term" value="F:thiosulfate-cyanide sulfurtransferase activity"/>
    <property type="evidence" value="ECO:0007669"/>
    <property type="project" value="UniProtKB-UniRule"/>
</dbReference>
<evidence type="ECO:0000259" key="4">
    <source>
        <dbReference type="PROSITE" id="PS50206"/>
    </source>
</evidence>
<dbReference type="SUPFAM" id="SSF52821">
    <property type="entry name" value="Rhodanese/Cell cycle control phosphatase"/>
    <property type="match status" value="1"/>
</dbReference>
<dbReference type="EC" id="2.8.1.1" evidence="3"/>
<dbReference type="SMART" id="SM00450">
    <property type="entry name" value="RHOD"/>
    <property type="match status" value="1"/>
</dbReference>
<comment type="function">
    <text evidence="3">Transferase that catalyzes the transfer of sulfur from thiosulfate to thiophilic acceptors such as cyanide or dithiols. May function in a CysM-independent thiosulfate assimilation pathway by catalyzing the conversion of thiosulfate to sulfite, which can then be used for L-cysteine biosynthesis.</text>
</comment>
<dbReference type="Proteomes" id="UP000185639">
    <property type="component" value="Unassembled WGS sequence"/>
</dbReference>
<keyword evidence="6" id="KW-1185">Reference proteome</keyword>
<dbReference type="Pfam" id="PF00581">
    <property type="entry name" value="Rhodanese"/>
    <property type="match status" value="1"/>
</dbReference>
<dbReference type="Gene3D" id="3.40.250.10">
    <property type="entry name" value="Rhodanese-like domain"/>
    <property type="match status" value="1"/>
</dbReference>
<name>A0A1N7MFM7_9GAMM</name>
<dbReference type="AlphaFoldDB" id="A0A1N7MFM7"/>
<organism evidence="5 6">
    <name type="scientific">Thalassolituus maritimus</name>
    <dbReference type="NCBI Taxonomy" id="484498"/>
    <lineage>
        <taxon>Bacteria</taxon>
        <taxon>Pseudomonadati</taxon>
        <taxon>Pseudomonadota</taxon>
        <taxon>Gammaproteobacteria</taxon>
        <taxon>Oceanospirillales</taxon>
        <taxon>Oceanospirillaceae</taxon>
        <taxon>Thalassolituus</taxon>
    </lineage>
</organism>
<dbReference type="InterPro" id="IPR050229">
    <property type="entry name" value="GlpE_sulfurtransferase"/>
</dbReference>
<feature type="domain" description="Rhodanese" evidence="4">
    <location>
        <begin position="16"/>
        <end position="104"/>
    </location>
</feature>
<dbReference type="PANTHER" id="PTHR43031">
    <property type="entry name" value="FAD-DEPENDENT OXIDOREDUCTASE"/>
    <property type="match status" value="1"/>
</dbReference>
<comment type="similarity">
    <text evidence="3">Belongs to the GlpE family.</text>
</comment>